<keyword evidence="14" id="KW-1185">Reference proteome</keyword>
<comment type="similarity">
    <text evidence="9">Belongs to the peroxiredoxin family. BCP/PrxQ subfamily.</text>
</comment>
<sequence>MKKLLCSISAIVLFASCNETPKTTNPEKQEKEPNTEVVKDTTPILTQYGIVEGENPLGLTVGEKAPDVTLTFENGTTLNLQELASKQPLVVFFYRGYWCPYCSKYLTEMATEAKELELAGAKLIAITPESYENVVKTKSNTQATFDIVSDIDGSIMKAFKVNFDVTDDYQGKLKKGLNTGLEDLNSSGEAVLPIPATYVIDTDGKITYSFTNPDYTERAPISEILNHIPAH</sequence>
<comment type="caution">
    <text evidence="13">The sequence shown here is derived from an EMBL/GenBank/DDBJ whole genome shotgun (WGS) entry which is preliminary data.</text>
</comment>
<dbReference type="Pfam" id="PF00578">
    <property type="entry name" value="AhpC-TSA"/>
    <property type="match status" value="1"/>
</dbReference>
<dbReference type="EC" id="1.11.1.24" evidence="2"/>
<feature type="domain" description="Thioredoxin" evidence="12">
    <location>
        <begin position="59"/>
        <end position="231"/>
    </location>
</feature>
<proteinExistence type="inferred from homology"/>
<keyword evidence="7" id="KW-0676">Redox-active center</keyword>
<evidence type="ECO:0000256" key="8">
    <source>
        <dbReference type="ARBA" id="ARBA00032824"/>
    </source>
</evidence>
<accession>A0ABQ5ML24</accession>
<evidence type="ECO:0000256" key="10">
    <source>
        <dbReference type="ARBA" id="ARBA00042639"/>
    </source>
</evidence>
<evidence type="ECO:0000313" key="14">
    <source>
        <dbReference type="Proteomes" id="UP001143543"/>
    </source>
</evidence>
<organism evidence="13 14">
    <name type="scientific">Neptunitalea lumnitzerae</name>
    <dbReference type="NCBI Taxonomy" id="2965509"/>
    <lineage>
        <taxon>Bacteria</taxon>
        <taxon>Pseudomonadati</taxon>
        <taxon>Bacteroidota</taxon>
        <taxon>Flavobacteriia</taxon>
        <taxon>Flavobacteriales</taxon>
        <taxon>Flavobacteriaceae</taxon>
        <taxon>Neptunitalea</taxon>
    </lineage>
</organism>
<evidence type="ECO:0000256" key="7">
    <source>
        <dbReference type="ARBA" id="ARBA00023284"/>
    </source>
</evidence>
<dbReference type="EMBL" id="BRVO01000003">
    <property type="protein sequence ID" value="GLB50116.1"/>
    <property type="molecule type" value="Genomic_DNA"/>
</dbReference>
<evidence type="ECO:0000256" key="2">
    <source>
        <dbReference type="ARBA" id="ARBA00013017"/>
    </source>
</evidence>
<keyword evidence="6" id="KW-1015">Disulfide bond</keyword>
<comment type="catalytic activity">
    <reaction evidence="11">
        <text>a hydroperoxide + [thioredoxin]-dithiol = an alcohol + [thioredoxin]-disulfide + H2O</text>
        <dbReference type="Rhea" id="RHEA:62620"/>
        <dbReference type="Rhea" id="RHEA-COMP:10698"/>
        <dbReference type="Rhea" id="RHEA-COMP:10700"/>
        <dbReference type="ChEBI" id="CHEBI:15377"/>
        <dbReference type="ChEBI" id="CHEBI:29950"/>
        <dbReference type="ChEBI" id="CHEBI:30879"/>
        <dbReference type="ChEBI" id="CHEBI:35924"/>
        <dbReference type="ChEBI" id="CHEBI:50058"/>
        <dbReference type="EC" id="1.11.1.24"/>
    </reaction>
</comment>
<evidence type="ECO:0000256" key="9">
    <source>
        <dbReference type="ARBA" id="ARBA00038489"/>
    </source>
</evidence>
<dbReference type="Proteomes" id="UP001143543">
    <property type="component" value="Unassembled WGS sequence"/>
</dbReference>
<dbReference type="InterPro" id="IPR050924">
    <property type="entry name" value="Peroxiredoxin_BCP/PrxQ"/>
</dbReference>
<evidence type="ECO:0000259" key="12">
    <source>
        <dbReference type="PROSITE" id="PS51352"/>
    </source>
</evidence>
<gene>
    <name evidence="13" type="ORF">Y10_24840</name>
</gene>
<keyword evidence="4" id="KW-0049">Antioxidant</keyword>
<protein>
    <recommendedName>
        <fullName evidence="2">thioredoxin-dependent peroxiredoxin</fullName>
        <ecNumber evidence="2">1.11.1.24</ecNumber>
    </recommendedName>
    <alternativeName>
        <fullName evidence="8">Thioredoxin peroxidase</fullName>
    </alternativeName>
    <alternativeName>
        <fullName evidence="10">Thioredoxin-dependent peroxiredoxin Bcp</fullName>
    </alternativeName>
</protein>
<dbReference type="Gene3D" id="3.40.30.10">
    <property type="entry name" value="Glutaredoxin"/>
    <property type="match status" value="1"/>
</dbReference>
<dbReference type="PROSITE" id="PS51257">
    <property type="entry name" value="PROKAR_LIPOPROTEIN"/>
    <property type="match status" value="1"/>
</dbReference>
<dbReference type="RefSeq" id="WP_281765751.1">
    <property type="nucleotide sequence ID" value="NZ_BRVO01000003.1"/>
</dbReference>
<dbReference type="InterPro" id="IPR013766">
    <property type="entry name" value="Thioredoxin_domain"/>
</dbReference>
<dbReference type="InterPro" id="IPR036249">
    <property type="entry name" value="Thioredoxin-like_sf"/>
</dbReference>
<dbReference type="PANTHER" id="PTHR42801:SF7">
    <property type="entry name" value="SLL1159 PROTEIN"/>
    <property type="match status" value="1"/>
</dbReference>
<evidence type="ECO:0000256" key="4">
    <source>
        <dbReference type="ARBA" id="ARBA00022862"/>
    </source>
</evidence>
<evidence type="ECO:0000256" key="5">
    <source>
        <dbReference type="ARBA" id="ARBA00023002"/>
    </source>
</evidence>
<dbReference type="PANTHER" id="PTHR42801">
    <property type="entry name" value="THIOREDOXIN-DEPENDENT PEROXIDE REDUCTASE"/>
    <property type="match status" value="1"/>
</dbReference>
<evidence type="ECO:0000256" key="11">
    <source>
        <dbReference type="ARBA" id="ARBA00049091"/>
    </source>
</evidence>
<dbReference type="CDD" id="cd02970">
    <property type="entry name" value="PRX_like2"/>
    <property type="match status" value="1"/>
</dbReference>
<evidence type="ECO:0000256" key="1">
    <source>
        <dbReference type="ARBA" id="ARBA00003330"/>
    </source>
</evidence>
<keyword evidence="3" id="KW-0575">Peroxidase</keyword>
<dbReference type="InterPro" id="IPR000866">
    <property type="entry name" value="AhpC/TSA"/>
</dbReference>
<keyword evidence="5" id="KW-0560">Oxidoreductase</keyword>
<dbReference type="SUPFAM" id="SSF52833">
    <property type="entry name" value="Thioredoxin-like"/>
    <property type="match status" value="1"/>
</dbReference>
<evidence type="ECO:0000313" key="13">
    <source>
        <dbReference type="EMBL" id="GLB50116.1"/>
    </source>
</evidence>
<comment type="function">
    <text evidence="1">Thiol-specific peroxidase that catalyzes the reduction of hydrogen peroxide and organic hydroperoxides to water and alcohols, respectively. Plays a role in cell protection against oxidative stress by detoxifying peroxides and as sensor of hydrogen peroxide-mediated signaling events.</text>
</comment>
<evidence type="ECO:0000256" key="6">
    <source>
        <dbReference type="ARBA" id="ARBA00023157"/>
    </source>
</evidence>
<reference evidence="13" key="1">
    <citation type="submission" date="2022-07" db="EMBL/GenBank/DDBJ databases">
        <title>Taxonomy of Novel Oxalotrophic and Methylotrophic Bacteria.</title>
        <authorList>
            <person name="Sahin N."/>
            <person name="Tani A."/>
        </authorList>
    </citation>
    <scope>NUCLEOTIDE SEQUENCE</scope>
    <source>
        <strain evidence="13">Y10</strain>
    </source>
</reference>
<name>A0ABQ5ML24_9FLAO</name>
<evidence type="ECO:0000256" key="3">
    <source>
        <dbReference type="ARBA" id="ARBA00022559"/>
    </source>
</evidence>
<dbReference type="PROSITE" id="PS51352">
    <property type="entry name" value="THIOREDOXIN_2"/>
    <property type="match status" value="1"/>
</dbReference>